<proteinExistence type="predicted"/>
<organism evidence="2 3">
    <name type="scientific">Paenibacillus sedimenti</name>
    <dbReference type="NCBI Taxonomy" id="2770274"/>
    <lineage>
        <taxon>Bacteria</taxon>
        <taxon>Bacillati</taxon>
        <taxon>Bacillota</taxon>
        <taxon>Bacilli</taxon>
        <taxon>Bacillales</taxon>
        <taxon>Paenibacillaceae</taxon>
        <taxon>Paenibacillus</taxon>
    </lineage>
</organism>
<sequence length="153" mass="16705">MGRRRGVMSESFKYELAKDLGFYDVVQREGWEGIRTKDAGNMVKRAIQIAEEHLAKQYTSSAPVSYGSAATGYSQPNYSAPNTPANYAQQGYGQGVYGSTQQAYSNYIPNNTAGTYNVNTSIPYQNQPSVPAMDQALAANQQAGQAGQRSYYS</sequence>
<gene>
    <name evidence="2" type="ORF">ICC18_31355</name>
</gene>
<dbReference type="Gene3D" id="6.10.10.80">
    <property type="entry name" value="Small, acid-soluble spore protein, alpha/beta type-like"/>
    <property type="match status" value="1"/>
</dbReference>
<dbReference type="AlphaFoldDB" id="A0A926KV03"/>
<dbReference type="InterPro" id="IPR038300">
    <property type="entry name" value="SASP_sf_alpha/beta"/>
</dbReference>
<dbReference type="PROSITE" id="PS00304">
    <property type="entry name" value="SASP_1"/>
    <property type="match status" value="1"/>
</dbReference>
<accession>A0A926KV03</accession>
<evidence type="ECO:0000313" key="2">
    <source>
        <dbReference type="EMBL" id="MBD0384540.1"/>
    </source>
</evidence>
<name>A0A926KV03_9BACL</name>
<dbReference type="GO" id="GO:0003690">
    <property type="term" value="F:double-stranded DNA binding"/>
    <property type="evidence" value="ECO:0007669"/>
    <property type="project" value="InterPro"/>
</dbReference>
<protein>
    <submittedName>
        <fullName evidence="2">Small, acid-soluble spore protein, alpha/beta type</fullName>
    </submittedName>
</protein>
<evidence type="ECO:0000256" key="1">
    <source>
        <dbReference type="SAM" id="MobiDB-lite"/>
    </source>
</evidence>
<dbReference type="EMBL" id="JACVVD010000021">
    <property type="protein sequence ID" value="MBD0384540.1"/>
    <property type="molecule type" value="Genomic_DNA"/>
</dbReference>
<feature type="region of interest" description="Disordered" evidence="1">
    <location>
        <begin position="133"/>
        <end position="153"/>
    </location>
</feature>
<dbReference type="Proteomes" id="UP000650466">
    <property type="component" value="Unassembled WGS sequence"/>
</dbReference>
<feature type="compositionally biased region" description="Low complexity" evidence="1">
    <location>
        <begin position="135"/>
        <end position="153"/>
    </location>
</feature>
<dbReference type="InterPro" id="IPR018126">
    <property type="entry name" value="SASP_alpha/beta-type_CS"/>
</dbReference>
<keyword evidence="3" id="KW-1185">Reference proteome</keyword>
<comment type="caution">
    <text evidence="2">The sequence shown here is derived from an EMBL/GenBank/DDBJ whole genome shotgun (WGS) entry which is preliminary data.</text>
</comment>
<evidence type="ECO:0000313" key="3">
    <source>
        <dbReference type="Proteomes" id="UP000650466"/>
    </source>
</evidence>
<dbReference type="GO" id="GO:0006265">
    <property type="term" value="P:DNA topological change"/>
    <property type="evidence" value="ECO:0007669"/>
    <property type="project" value="InterPro"/>
</dbReference>
<reference evidence="2" key="1">
    <citation type="submission" date="2020-09" db="EMBL/GenBank/DDBJ databases">
        <title>Draft Genome Sequence of Paenibacillus sp. WST5.</title>
        <authorList>
            <person name="Bao Z."/>
        </authorList>
    </citation>
    <scope>NUCLEOTIDE SEQUENCE</scope>
    <source>
        <strain evidence="2">WST5</strain>
    </source>
</reference>